<evidence type="ECO:0000313" key="2">
    <source>
        <dbReference type="EMBL" id="KAJ8371430.1"/>
    </source>
</evidence>
<keyword evidence="3" id="KW-1185">Reference proteome</keyword>
<dbReference type="AlphaFoldDB" id="A0AAD7R892"/>
<sequence length="104" mass="10617">MAGIAAKEAGRCEAEESLKQKSRSSSTPGVRAHFPTLSSHTLVVTQPNSAFNRRRLNIHGTSRGGRAGGGSVDVTGLPATRSGAAAPRTAARRGPIGGGRPVLC</sequence>
<protein>
    <submittedName>
        <fullName evidence="2">Uncharacterized protein</fullName>
    </submittedName>
</protein>
<feature type="compositionally biased region" description="Gly residues" evidence="1">
    <location>
        <begin position="62"/>
        <end position="71"/>
    </location>
</feature>
<feature type="region of interest" description="Disordered" evidence="1">
    <location>
        <begin position="1"/>
        <end position="39"/>
    </location>
</feature>
<name>A0AAD7R892_9TELE</name>
<feature type="compositionally biased region" description="Low complexity" evidence="1">
    <location>
        <begin position="72"/>
        <end position="94"/>
    </location>
</feature>
<comment type="caution">
    <text evidence="2">The sequence shown here is derived from an EMBL/GenBank/DDBJ whole genome shotgun (WGS) entry which is preliminary data.</text>
</comment>
<feature type="compositionally biased region" description="Gly residues" evidence="1">
    <location>
        <begin position="95"/>
        <end position="104"/>
    </location>
</feature>
<dbReference type="EMBL" id="JAINUG010000452">
    <property type="protein sequence ID" value="KAJ8371430.1"/>
    <property type="molecule type" value="Genomic_DNA"/>
</dbReference>
<evidence type="ECO:0000256" key="1">
    <source>
        <dbReference type="SAM" id="MobiDB-lite"/>
    </source>
</evidence>
<evidence type="ECO:0000313" key="3">
    <source>
        <dbReference type="Proteomes" id="UP001221898"/>
    </source>
</evidence>
<accession>A0AAD7R892</accession>
<dbReference type="Proteomes" id="UP001221898">
    <property type="component" value="Unassembled WGS sequence"/>
</dbReference>
<gene>
    <name evidence="2" type="ORF">AAFF_G00310630</name>
</gene>
<proteinExistence type="predicted"/>
<reference evidence="2" key="1">
    <citation type="journal article" date="2023" name="Science">
        <title>Genome structures resolve the early diversification of teleost fishes.</title>
        <authorList>
            <person name="Parey E."/>
            <person name="Louis A."/>
            <person name="Montfort J."/>
            <person name="Bouchez O."/>
            <person name="Roques C."/>
            <person name="Iampietro C."/>
            <person name="Lluch J."/>
            <person name="Castinel A."/>
            <person name="Donnadieu C."/>
            <person name="Desvignes T."/>
            <person name="Floi Bucao C."/>
            <person name="Jouanno E."/>
            <person name="Wen M."/>
            <person name="Mejri S."/>
            <person name="Dirks R."/>
            <person name="Jansen H."/>
            <person name="Henkel C."/>
            <person name="Chen W.J."/>
            <person name="Zahm M."/>
            <person name="Cabau C."/>
            <person name="Klopp C."/>
            <person name="Thompson A.W."/>
            <person name="Robinson-Rechavi M."/>
            <person name="Braasch I."/>
            <person name="Lecointre G."/>
            <person name="Bobe J."/>
            <person name="Postlethwait J.H."/>
            <person name="Berthelot C."/>
            <person name="Roest Crollius H."/>
            <person name="Guiguen Y."/>
        </authorList>
    </citation>
    <scope>NUCLEOTIDE SEQUENCE</scope>
    <source>
        <strain evidence="2">NC1722</strain>
    </source>
</reference>
<feature type="region of interest" description="Disordered" evidence="1">
    <location>
        <begin position="58"/>
        <end position="104"/>
    </location>
</feature>
<organism evidence="2 3">
    <name type="scientific">Aldrovandia affinis</name>
    <dbReference type="NCBI Taxonomy" id="143900"/>
    <lineage>
        <taxon>Eukaryota</taxon>
        <taxon>Metazoa</taxon>
        <taxon>Chordata</taxon>
        <taxon>Craniata</taxon>
        <taxon>Vertebrata</taxon>
        <taxon>Euteleostomi</taxon>
        <taxon>Actinopterygii</taxon>
        <taxon>Neopterygii</taxon>
        <taxon>Teleostei</taxon>
        <taxon>Notacanthiformes</taxon>
        <taxon>Halosauridae</taxon>
        <taxon>Aldrovandia</taxon>
    </lineage>
</organism>
<feature type="compositionally biased region" description="Basic and acidic residues" evidence="1">
    <location>
        <begin position="8"/>
        <end position="19"/>
    </location>
</feature>